<dbReference type="Proteomes" id="UP000233837">
    <property type="component" value="Unassembled WGS sequence"/>
</dbReference>
<protein>
    <submittedName>
        <fullName evidence="1">Uncharacterized protein</fullName>
    </submittedName>
</protein>
<evidence type="ECO:0000313" key="1">
    <source>
        <dbReference type="EMBL" id="PKU82310.1"/>
    </source>
</evidence>
<proteinExistence type="predicted"/>
<name>A0A2I0X325_9ASPA</name>
<evidence type="ECO:0000313" key="2">
    <source>
        <dbReference type="Proteomes" id="UP000233837"/>
    </source>
</evidence>
<dbReference type="AlphaFoldDB" id="A0A2I0X325"/>
<gene>
    <name evidence="1" type="ORF">MA16_Dca025711</name>
</gene>
<reference evidence="1 2" key="2">
    <citation type="journal article" date="2017" name="Nature">
        <title>The Apostasia genome and the evolution of orchids.</title>
        <authorList>
            <person name="Zhang G.Q."/>
            <person name="Liu K.W."/>
            <person name="Li Z."/>
            <person name="Lohaus R."/>
            <person name="Hsiao Y.Y."/>
            <person name="Niu S.C."/>
            <person name="Wang J.Y."/>
            <person name="Lin Y.C."/>
            <person name="Xu Q."/>
            <person name="Chen L.J."/>
            <person name="Yoshida K."/>
            <person name="Fujiwara S."/>
            <person name="Wang Z.W."/>
            <person name="Zhang Y.Q."/>
            <person name="Mitsuda N."/>
            <person name="Wang M."/>
            <person name="Liu G.H."/>
            <person name="Pecoraro L."/>
            <person name="Huang H.X."/>
            <person name="Xiao X.J."/>
            <person name="Lin M."/>
            <person name="Wu X.Y."/>
            <person name="Wu W.L."/>
            <person name="Chen Y.Y."/>
            <person name="Chang S.B."/>
            <person name="Sakamoto S."/>
            <person name="Ohme-Takagi M."/>
            <person name="Yagi M."/>
            <person name="Zeng S.J."/>
            <person name="Shen C.Y."/>
            <person name="Yeh C.M."/>
            <person name="Luo Y.B."/>
            <person name="Tsai W.C."/>
            <person name="Van de Peer Y."/>
            <person name="Liu Z.J."/>
        </authorList>
    </citation>
    <scope>NUCLEOTIDE SEQUENCE [LARGE SCALE GENOMIC DNA]</scope>
    <source>
        <tissue evidence="1">The whole plant</tissue>
    </source>
</reference>
<dbReference type="EMBL" id="KZ502192">
    <property type="protein sequence ID" value="PKU82310.1"/>
    <property type="molecule type" value="Genomic_DNA"/>
</dbReference>
<reference evidence="1 2" key="1">
    <citation type="journal article" date="2016" name="Sci. Rep.">
        <title>The Dendrobium catenatum Lindl. genome sequence provides insights into polysaccharide synthase, floral development and adaptive evolution.</title>
        <authorList>
            <person name="Zhang G.Q."/>
            <person name="Xu Q."/>
            <person name="Bian C."/>
            <person name="Tsai W.C."/>
            <person name="Yeh C.M."/>
            <person name="Liu K.W."/>
            <person name="Yoshida K."/>
            <person name="Zhang L.S."/>
            <person name="Chang S.B."/>
            <person name="Chen F."/>
            <person name="Shi Y."/>
            <person name="Su Y.Y."/>
            <person name="Zhang Y.Q."/>
            <person name="Chen L.J."/>
            <person name="Yin Y."/>
            <person name="Lin M."/>
            <person name="Huang H."/>
            <person name="Deng H."/>
            <person name="Wang Z.W."/>
            <person name="Zhu S.L."/>
            <person name="Zhao X."/>
            <person name="Deng C."/>
            <person name="Niu S.C."/>
            <person name="Huang J."/>
            <person name="Wang M."/>
            <person name="Liu G.H."/>
            <person name="Yang H.J."/>
            <person name="Xiao X.J."/>
            <person name="Hsiao Y.Y."/>
            <person name="Wu W.L."/>
            <person name="Chen Y.Y."/>
            <person name="Mitsuda N."/>
            <person name="Ohme-Takagi M."/>
            <person name="Luo Y.B."/>
            <person name="Van de Peer Y."/>
            <person name="Liu Z.J."/>
        </authorList>
    </citation>
    <scope>NUCLEOTIDE SEQUENCE [LARGE SCALE GENOMIC DNA]</scope>
    <source>
        <tissue evidence="1">The whole plant</tissue>
    </source>
</reference>
<sequence length="121" mass="13998">MTGRLREAREEEEINRYLQSPPAMFELDRTVVVQVGRVRLSVLTRSRSRNVTLILDSYTTLTARFISKRCLVSLRGVTNRSLRPVRNKRTLHRIQRGVSLNAQMLRLALSRALVRTPLPPF</sequence>
<organism evidence="1 2">
    <name type="scientific">Dendrobium catenatum</name>
    <dbReference type="NCBI Taxonomy" id="906689"/>
    <lineage>
        <taxon>Eukaryota</taxon>
        <taxon>Viridiplantae</taxon>
        <taxon>Streptophyta</taxon>
        <taxon>Embryophyta</taxon>
        <taxon>Tracheophyta</taxon>
        <taxon>Spermatophyta</taxon>
        <taxon>Magnoliopsida</taxon>
        <taxon>Liliopsida</taxon>
        <taxon>Asparagales</taxon>
        <taxon>Orchidaceae</taxon>
        <taxon>Epidendroideae</taxon>
        <taxon>Malaxideae</taxon>
        <taxon>Dendrobiinae</taxon>
        <taxon>Dendrobium</taxon>
    </lineage>
</organism>
<keyword evidence="2" id="KW-1185">Reference proteome</keyword>
<accession>A0A2I0X325</accession>